<organism evidence="9 10">
    <name type="scientific">Pedobacter vanadiisoli</name>
    <dbReference type="NCBI Taxonomy" id="1761975"/>
    <lineage>
        <taxon>Bacteria</taxon>
        <taxon>Pseudomonadati</taxon>
        <taxon>Bacteroidota</taxon>
        <taxon>Sphingobacteriia</taxon>
        <taxon>Sphingobacteriales</taxon>
        <taxon>Sphingobacteriaceae</taxon>
        <taxon>Pedobacter</taxon>
    </lineage>
</organism>
<evidence type="ECO:0000256" key="7">
    <source>
        <dbReference type="PROSITE-ProRule" id="PRU01373"/>
    </source>
</evidence>
<comment type="similarity">
    <text evidence="2">Belongs to the YkuD family.</text>
</comment>
<dbReference type="RefSeq" id="WP_379082942.1">
    <property type="nucleotide sequence ID" value="NZ_JBHULL010000044.1"/>
</dbReference>
<dbReference type="Gene3D" id="2.40.440.10">
    <property type="entry name" value="L,D-transpeptidase catalytic domain-like"/>
    <property type="match status" value="1"/>
</dbReference>
<dbReference type="InterPro" id="IPR045380">
    <property type="entry name" value="LD_TPept_scaffold_dom"/>
</dbReference>
<comment type="caution">
    <text evidence="9">The sequence shown here is derived from an EMBL/GenBank/DDBJ whole genome shotgun (WGS) entry which is preliminary data.</text>
</comment>
<feature type="domain" description="L,D-TPase catalytic" evidence="8">
    <location>
        <begin position="226"/>
        <end position="400"/>
    </location>
</feature>
<evidence type="ECO:0000313" key="10">
    <source>
        <dbReference type="Proteomes" id="UP001597461"/>
    </source>
</evidence>
<dbReference type="PANTHER" id="PTHR41533">
    <property type="entry name" value="L,D-TRANSPEPTIDASE HI_1667-RELATED"/>
    <property type="match status" value="1"/>
</dbReference>
<dbReference type="InterPro" id="IPR005490">
    <property type="entry name" value="LD_TPept_cat_dom"/>
</dbReference>
<evidence type="ECO:0000256" key="5">
    <source>
        <dbReference type="ARBA" id="ARBA00022984"/>
    </source>
</evidence>
<dbReference type="InterPro" id="IPR038063">
    <property type="entry name" value="Transpep_catalytic_dom"/>
</dbReference>
<sequence length="463" mass="52919">MKTIVNLATLLFTLTILRCNDKAVSREIETQLERLTELNYPMSVKRFYKNNDFQSIWVQSVEKPTKTWSSMLLLDCVLQYGLSHEDYHPEKLLYPKLREILKDQRNGTAEERATFEIYLTDALLTLINDLHFGKANPLLPRRVIDEGNISGFSAEAVLKNALGAKDFLVAISDVQPKSQTYTDLQKYMFLIRGQYLDDCYTVPEEEVRKVAINMERAKWNTVSARAYVEVNIPSYTLTYHLPDTSLTFKVAVGTSEKPTPELMSAISYIGTAPDWKVPNNIFINDILPKALKDIGYLEQKHYTIYDNKGYFINATPALLISIQKNPTGFVARQSSECELSLGTMAFHFPNENGIYLHDGPQKEIFLKNERALTNGCISVENASRLASLMLKYDGQEGQINELLQATDNYQTKNFILKKPLPLLIGYQTCAIKDGLLVRYSDPYNKDKELENNLYRHDIMLSKK</sequence>
<evidence type="ECO:0000313" key="9">
    <source>
        <dbReference type="EMBL" id="MFD2585142.1"/>
    </source>
</evidence>
<dbReference type="Proteomes" id="UP001597461">
    <property type="component" value="Unassembled WGS sequence"/>
</dbReference>
<keyword evidence="6 7" id="KW-0961">Cell wall biogenesis/degradation</keyword>
<keyword evidence="3" id="KW-0808">Transferase</keyword>
<keyword evidence="4 7" id="KW-0133">Cell shape</keyword>
<dbReference type="InterPro" id="IPR052905">
    <property type="entry name" value="LD-transpeptidase_YkuD-like"/>
</dbReference>
<dbReference type="SUPFAM" id="SSF141523">
    <property type="entry name" value="L,D-transpeptidase catalytic domain-like"/>
    <property type="match status" value="1"/>
</dbReference>
<keyword evidence="5 7" id="KW-0573">Peptidoglycan synthesis</keyword>
<gene>
    <name evidence="9" type="ORF">ACFSR6_21780</name>
</gene>
<evidence type="ECO:0000259" key="8">
    <source>
        <dbReference type="PROSITE" id="PS52029"/>
    </source>
</evidence>
<evidence type="ECO:0000256" key="6">
    <source>
        <dbReference type="ARBA" id="ARBA00023316"/>
    </source>
</evidence>
<comment type="pathway">
    <text evidence="1 7">Cell wall biogenesis; peptidoglycan biosynthesis.</text>
</comment>
<dbReference type="PANTHER" id="PTHR41533:SF2">
    <property type="entry name" value="BLR7131 PROTEIN"/>
    <property type="match status" value="1"/>
</dbReference>
<dbReference type="Pfam" id="PF20142">
    <property type="entry name" value="Scaffold"/>
    <property type="match status" value="1"/>
</dbReference>
<accession>A0ABW5MPP4</accession>
<evidence type="ECO:0000256" key="4">
    <source>
        <dbReference type="ARBA" id="ARBA00022960"/>
    </source>
</evidence>
<dbReference type="CDD" id="cd16913">
    <property type="entry name" value="YkuD_like"/>
    <property type="match status" value="1"/>
</dbReference>
<keyword evidence="10" id="KW-1185">Reference proteome</keyword>
<evidence type="ECO:0000256" key="3">
    <source>
        <dbReference type="ARBA" id="ARBA00022679"/>
    </source>
</evidence>
<reference evidence="10" key="1">
    <citation type="journal article" date="2019" name="Int. J. Syst. Evol. Microbiol.">
        <title>The Global Catalogue of Microorganisms (GCM) 10K type strain sequencing project: providing services to taxonomists for standard genome sequencing and annotation.</title>
        <authorList>
            <consortium name="The Broad Institute Genomics Platform"/>
            <consortium name="The Broad Institute Genome Sequencing Center for Infectious Disease"/>
            <person name="Wu L."/>
            <person name="Ma J."/>
        </authorList>
    </citation>
    <scope>NUCLEOTIDE SEQUENCE [LARGE SCALE GENOMIC DNA]</scope>
    <source>
        <strain evidence="10">KCTC 42866</strain>
    </source>
</reference>
<dbReference type="PROSITE" id="PS52029">
    <property type="entry name" value="LD_TPASE"/>
    <property type="match status" value="1"/>
</dbReference>
<feature type="active site" description="Proton donor/acceptor" evidence="7">
    <location>
        <position position="357"/>
    </location>
</feature>
<proteinExistence type="inferred from homology"/>
<dbReference type="EMBL" id="JBHULL010000044">
    <property type="protein sequence ID" value="MFD2585142.1"/>
    <property type="molecule type" value="Genomic_DNA"/>
</dbReference>
<evidence type="ECO:0000256" key="1">
    <source>
        <dbReference type="ARBA" id="ARBA00004752"/>
    </source>
</evidence>
<name>A0ABW5MPP4_9SPHI</name>
<feature type="active site" description="Nucleophile" evidence="7">
    <location>
        <position position="376"/>
    </location>
</feature>
<dbReference type="Pfam" id="PF03734">
    <property type="entry name" value="YkuD"/>
    <property type="match status" value="1"/>
</dbReference>
<protein>
    <submittedName>
        <fullName evidence="9">L,D-transpeptidase family protein</fullName>
    </submittedName>
</protein>
<evidence type="ECO:0000256" key="2">
    <source>
        <dbReference type="ARBA" id="ARBA00005992"/>
    </source>
</evidence>